<dbReference type="OrthoDB" id="3267487at2759"/>
<feature type="transmembrane region" description="Helical" evidence="2">
    <location>
        <begin position="414"/>
        <end position="437"/>
    </location>
</feature>
<sequence>MAGAPLTPTPTSPSPTSTHPSPTEEEPSDTIAPTIFPTETPIDRPNDNFVQVGIPSIPTPCNEVVFQVSTAVIVKYGAYYPSIPIESFRAEYRALPDGSLISPPFDEDLQSAHLSLLIIGCLAAVFLRNIYVSFDYVRRGKVKKKTLFYVLLASQLFGPLSLFPVILSYFIQRVNCTAVVHVSYISAAISLGLLITGILGIKAYKCLENPRILLVFLGLLQVAAFVFVILDTIVTKGARRLTGSCIQAGSLRFTRFFVTIQFFQSLVICLCFVYVCFKSRGSPASRGRISVRLSMDDLPIQMPPVEDDSKPQSRGWWDHVPGGDGTNPINQDEKADDTTPQNGQAASKRRRQRPYDQPSYEPKDQQATTDLTDAFNVNAVRLRGRNSPALSVGSRFSRMFPRMSLFRKVVKDELFYTTFITSTCVVVAVLAVIGLNFKTSLSVTGWIALNWAVISLLTVHSFGRVVHRHERESWIQQSASSRTVRAASYSAYPNSRRATRTRTPSVVTTKSRNMAKQYGGNPNDPYSDIRPLDQDRRSWQFGTIVPPPPTRSPILLSVRNVTPESNPQEYEFERAPPLQRNVSWQSLSIPNRI</sequence>
<evidence type="ECO:0000256" key="2">
    <source>
        <dbReference type="SAM" id="Phobius"/>
    </source>
</evidence>
<feature type="region of interest" description="Disordered" evidence="1">
    <location>
        <begin position="1"/>
        <end position="43"/>
    </location>
</feature>
<organism evidence="3 4">
    <name type="scientific">Ephemerocybe angulata</name>
    <dbReference type="NCBI Taxonomy" id="980116"/>
    <lineage>
        <taxon>Eukaryota</taxon>
        <taxon>Fungi</taxon>
        <taxon>Dikarya</taxon>
        <taxon>Basidiomycota</taxon>
        <taxon>Agaricomycotina</taxon>
        <taxon>Agaricomycetes</taxon>
        <taxon>Agaricomycetidae</taxon>
        <taxon>Agaricales</taxon>
        <taxon>Agaricineae</taxon>
        <taxon>Psathyrellaceae</taxon>
        <taxon>Ephemerocybe</taxon>
    </lineage>
</organism>
<dbReference type="EMBL" id="JAACJK010000057">
    <property type="protein sequence ID" value="KAF5336992.1"/>
    <property type="molecule type" value="Genomic_DNA"/>
</dbReference>
<evidence type="ECO:0000313" key="4">
    <source>
        <dbReference type="Proteomes" id="UP000541558"/>
    </source>
</evidence>
<protein>
    <submittedName>
        <fullName evidence="3">Uncharacterized protein</fullName>
    </submittedName>
</protein>
<feature type="transmembrane region" description="Helical" evidence="2">
    <location>
        <begin position="112"/>
        <end position="134"/>
    </location>
</feature>
<dbReference type="Proteomes" id="UP000541558">
    <property type="component" value="Unassembled WGS sequence"/>
</dbReference>
<feature type="transmembrane region" description="Helical" evidence="2">
    <location>
        <begin position="213"/>
        <end position="234"/>
    </location>
</feature>
<keyword evidence="2" id="KW-1133">Transmembrane helix</keyword>
<comment type="caution">
    <text evidence="3">The sequence shown here is derived from an EMBL/GenBank/DDBJ whole genome shotgun (WGS) entry which is preliminary data.</text>
</comment>
<evidence type="ECO:0000256" key="1">
    <source>
        <dbReference type="SAM" id="MobiDB-lite"/>
    </source>
</evidence>
<accession>A0A8H5C865</accession>
<evidence type="ECO:0000313" key="3">
    <source>
        <dbReference type="EMBL" id="KAF5336992.1"/>
    </source>
</evidence>
<keyword evidence="2" id="KW-0472">Membrane</keyword>
<reference evidence="3 4" key="1">
    <citation type="journal article" date="2020" name="ISME J.">
        <title>Uncovering the hidden diversity of litter-decomposition mechanisms in mushroom-forming fungi.</title>
        <authorList>
            <person name="Floudas D."/>
            <person name="Bentzer J."/>
            <person name="Ahren D."/>
            <person name="Johansson T."/>
            <person name="Persson P."/>
            <person name="Tunlid A."/>
        </authorList>
    </citation>
    <scope>NUCLEOTIDE SEQUENCE [LARGE SCALE GENOMIC DNA]</scope>
    <source>
        <strain evidence="3 4">CBS 175.51</strain>
    </source>
</reference>
<feature type="region of interest" description="Disordered" evidence="1">
    <location>
        <begin position="300"/>
        <end position="368"/>
    </location>
</feature>
<keyword evidence="4" id="KW-1185">Reference proteome</keyword>
<feature type="region of interest" description="Disordered" evidence="1">
    <location>
        <begin position="490"/>
        <end position="509"/>
    </location>
</feature>
<dbReference type="AlphaFoldDB" id="A0A8H5C865"/>
<gene>
    <name evidence="3" type="ORF">D9611_003308</name>
</gene>
<feature type="transmembrane region" description="Helical" evidence="2">
    <location>
        <begin position="254"/>
        <end position="277"/>
    </location>
</feature>
<keyword evidence="2" id="KW-0812">Transmembrane</keyword>
<feature type="transmembrane region" description="Helical" evidence="2">
    <location>
        <begin position="183"/>
        <end position="201"/>
    </location>
</feature>
<name>A0A8H5C865_9AGAR</name>
<feature type="transmembrane region" description="Helical" evidence="2">
    <location>
        <begin position="443"/>
        <end position="463"/>
    </location>
</feature>
<feature type="transmembrane region" description="Helical" evidence="2">
    <location>
        <begin position="146"/>
        <end position="171"/>
    </location>
</feature>
<proteinExistence type="predicted"/>